<dbReference type="InterPro" id="IPR004516">
    <property type="entry name" value="HisRS/HisZ"/>
</dbReference>
<dbReference type="Proteomes" id="UP000177629">
    <property type="component" value="Unassembled WGS sequence"/>
</dbReference>
<dbReference type="SUPFAM" id="SSF55681">
    <property type="entry name" value="Class II aaRS and biotin synthetases"/>
    <property type="match status" value="1"/>
</dbReference>
<evidence type="ECO:0000256" key="3">
    <source>
        <dbReference type="ARBA" id="ARBA00022741"/>
    </source>
</evidence>
<keyword evidence="2 8" id="KW-0436">Ligase</keyword>
<dbReference type="GO" id="GO:0004821">
    <property type="term" value="F:histidine-tRNA ligase activity"/>
    <property type="evidence" value="ECO:0007669"/>
    <property type="project" value="UniProtKB-UniRule"/>
</dbReference>
<feature type="binding site" evidence="9">
    <location>
        <position position="258"/>
    </location>
    <ligand>
        <name>L-histidine</name>
        <dbReference type="ChEBI" id="CHEBI:57595"/>
    </ligand>
</feature>
<dbReference type="GO" id="GO:0005737">
    <property type="term" value="C:cytoplasm"/>
    <property type="evidence" value="ECO:0007669"/>
    <property type="project" value="UniProtKB-SubCell"/>
</dbReference>
<dbReference type="GO" id="GO:0005524">
    <property type="term" value="F:ATP binding"/>
    <property type="evidence" value="ECO:0007669"/>
    <property type="project" value="UniProtKB-UniRule"/>
</dbReference>
<feature type="binding site" evidence="9">
    <location>
        <begin position="262"/>
        <end position="263"/>
    </location>
    <ligand>
        <name>L-histidine</name>
        <dbReference type="ChEBI" id="CHEBI:57595"/>
    </ligand>
</feature>
<evidence type="ECO:0000256" key="7">
    <source>
        <dbReference type="ARBA" id="ARBA00047639"/>
    </source>
</evidence>
<comment type="catalytic activity">
    <reaction evidence="7 8">
        <text>tRNA(His) + L-histidine + ATP = L-histidyl-tRNA(His) + AMP + diphosphate + H(+)</text>
        <dbReference type="Rhea" id="RHEA:17313"/>
        <dbReference type="Rhea" id="RHEA-COMP:9665"/>
        <dbReference type="Rhea" id="RHEA-COMP:9689"/>
        <dbReference type="ChEBI" id="CHEBI:15378"/>
        <dbReference type="ChEBI" id="CHEBI:30616"/>
        <dbReference type="ChEBI" id="CHEBI:33019"/>
        <dbReference type="ChEBI" id="CHEBI:57595"/>
        <dbReference type="ChEBI" id="CHEBI:78442"/>
        <dbReference type="ChEBI" id="CHEBI:78527"/>
        <dbReference type="ChEBI" id="CHEBI:456215"/>
        <dbReference type="EC" id="6.1.1.21"/>
    </reaction>
</comment>
<dbReference type="EMBL" id="MHSS01000014">
    <property type="protein sequence ID" value="OHA47720.1"/>
    <property type="molecule type" value="Genomic_DNA"/>
</dbReference>
<dbReference type="STRING" id="1802362.A2806_01305"/>
<keyword evidence="4 8" id="KW-0067">ATP-binding</keyword>
<reference evidence="11 12" key="1">
    <citation type="journal article" date="2016" name="Nat. Commun.">
        <title>Thousands of microbial genomes shed light on interconnected biogeochemical processes in an aquifer system.</title>
        <authorList>
            <person name="Anantharaman K."/>
            <person name="Brown C.T."/>
            <person name="Hug L.A."/>
            <person name="Sharon I."/>
            <person name="Castelle C.J."/>
            <person name="Probst A.J."/>
            <person name="Thomas B.C."/>
            <person name="Singh A."/>
            <person name="Wilkins M.J."/>
            <person name="Karaoz U."/>
            <person name="Brodie E.L."/>
            <person name="Williams K.H."/>
            <person name="Hubbard S.S."/>
            <person name="Banfield J.F."/>
        </authorList>
    </citation>
    <scope>NUCLEOTIDE SEQUENCE [LARGE SCALE GENOMIC DNA]</scope>
</reference>
<evidence type="ECO:0000256" key="4">
    <source>
        <dbReference type="ARBA" id="ARBA00022840"/>
    </source>
</evidence>
<gene>
    <name evidence="8" type="primary">hisS</name>
    <name evidence="11" type="ORF">A2806_01305</name>
</gene>
<dbReference type="CDD" id="cd00773">
    <property type="entry name" value="HisRS-like_core"/>
    <property type="match status" value="1"/>
</dbReference>
<feature type="binding site" evidence="9">
    <location>
        <position position="127"/>
    </location>
    <ligand>
        <name>L-histidine</name>
        <dbReference type="ChEBI" id="CHEBI:57595"/>
    </ligand>
</feature>
<dbReference type="GO" id="GO:0006427">
    <property type="term" value="P:histidyl-tRNA aminoacylation"/>
    <property type="evidence" value="ECO:0007669"/>
    <property type="project" value="UniProtKB-UniRule"/>
</dbReference>
<dbReference type="HAMAP" id="MF_00127">
    <property type="entry name" value="His_tRNA_synth"/>
    <property type="match status" value="1"/>
</dbReference>
<evidence type="ECO:0000256" key="2">
    <source>
        <dbReference type="ARBA" id="ARBA00022598"/>
    </source>
</evidence>
<dbReference type="InterPro" id="IPR045864">
    <property type="entry name" value="aa-tRNA-synth_II/BPL/LPL"/>
</dbReference>
<evidence type="ECO:0000313" key="11">
    <source>
        <dbReference type="EMBL" id="OHA47720.1"/>
    </source>
</evidence>
<comment type="caution">
    <text evidence="11">The sequence shown here is derived from an EMBL/GenBank/DDBJ whole genome shotgun (WGS) entry which is preliminary data.</text>
</comment>
<keyword evidence="3 8" id="KW-0547">Nucleotide-binding</keyword>
<dbReference type="Pfam" id="PF03129">
    <property type="entry name" value="HGTP_anticodon"/>
    <property type="match status" value="1"/>
</dbReference>
<accession>A0A1G2PHB3</accession>
<evidence type="ECO:0000256" key="8">
    <source>
        <dbReference type="HAMAP-Rule" id="MF_00127"/>
    </source>
</evidence>
<dbReference type="NCBIfam" id="TIGR00442">
    <property type="entry name" value="hisS"/>
    <property type="match status" value="1"/>
</dbReference>
<proteinExistence type="inferred from homology"/>
<evidence type="ECO:0000256" key="6">
    <source>
        <dbReference type="ARBA" id="ARBA00023146"/>
    </source>
</evidence>
<comment type="subcellular location">
    <subcellularLocation>
        <location evidence="8">Cytoplasm</location>
    </subcellularLocation>
</comment>
<dbReference type="InterPro" id="IPR015807">
    <property type="entry name" value="His-tRNA-ligase"/>
</dbReference>
<dbReference type="PANTHER" id="PTHR43707:SF1">
    <property type="entry name" value="HISTIDINE--TRNA LIGASE, MITOCHONDRIAL-RELATED"/>
    <property type="match status" value="1"/>
</dbReference>
<evidence type="ECO:0000313" key="12">
    <source>
        <dbReference type="Proteomes" id="UP000177629"/>
    </source>
</evidence>
<keyword evidence="8" id="KW-0963">Cytoplasm</keyword>
<dbReference type="Pfam" id="PF13393">
    <property type="entry name" value="tRNA-synt_His"/>
    <property type="match status" value="1"/>
</dbReference>
<dbReference type="InterPro" id="IPR036621">
    <property type="entry name" value="Anticodon-bd_dom_sf"/>
</dbReference>
<dbReference type="EC" id="6.1.1.21" evidence="8"/>
<feature type="domain" description="Aminoacyl-transfer RNA synthetases class-II family profile" evidence="10">
    <location>
        <begin position="20"/>
        <end position="337"/>
    </location>
</feature>
<dbReference type="CDD" id="cd00859">
    <property type="entry name" value="HisRS_anticodon"/>
    <property type="match status" value="1"/>
</dbReference>
<evidence type="ECO:0000256" key="5">
    <source>
        <dbReference type="ARBA" id="ARBA00022917"/>
    </source>
</evidence>
<dbReference type="PANTHER" id="PTHR43707">
    <property type="entry name" value="HISTIDYL-TRNA SYNTHETASE"/>
    <property type="match status" value="1"/>
</dbReference>
<dbReference type="InterPro" id="IPR006195">
    <property type="entry name" value="aa-tRNA-synth_II"/>
</dbReference>
<dbReference type="InterPro" id="IPR004154">
    <property type="entry name" value="Anticodon-bd"/>
</dbReference>
<dbReference type="PROSITE" id="PS50862">
    <property type="entry name" value="AA_TRNA_LIGASE_II"/>
    <property type="match status" value="1"/>
</dbReference>
<evidence type="ECO:0000259" key="10">
    <source>
        <dbReference type="PROSITE" id="PS50862"/>
    </source>
</evidence>
<organism evidence="11 12">
    <name type="scientific">Candidatus Terrybacteria bacterium RIFCSPHIGHO2_01_FULL_48_17</name>
    <dbReference type="NCBI Taxonomy" id="1802362"/>
    <lineage>
        <taxon>Bacteria</taxon>
        <taxon>Candidatus Terryibacteriota</taxon>
    </lineage>
</organism>
<dbReference type="Gene3D" id="3.40.50.800">
    <property type="entry name" value="Anticodon-binding domain"/>
    <property type="match status" value="1"/>
</dbReference>
<feature type="binding site" evidence="9">
    <location>
        <position position="131"/>
    </location>
    <ligand>
        <name>L-histidine</name>
        <dbReference type="ChEBI" id="CHEBI:57595"/>
    </ligand>
</feature>
<keyword evidence="6 8" id="KW-0030">Aminoacyl-tRNA synthetase</keyword>
<dbReference type="Gene3D" id="3.30.930.10">
    <property type="entry name" value="Bira Bifunctional Protein, Domain 2"/>
    <property type="match status" value="1"/>
</dbReference>
<evidence type="ECO:0000256" key="1">
    <source>
        <dbReference type="ARBA" id="ARBA00008226"/>
    </source>
</evidence>
<feature type="binding site" evidence="9">
    <location>
        <begin position="82"/>
        <end position="84"/>
    </location>
    <ligand>
        <name>L-histidine</name>
        <dbReference type="ChEBI" id="CHEBI:57595"/>
    </ligand>
</feature>
<name>A0A1G2PHB3_9BACT</name>
<protein>
    <recommendedName>
        <fullName evidence="8">Histidine--tRNA ligase</fullName>
        <ecNumber evidence="8">6.1.1.21</ecNumber>
    </recommendedName>
    <alternativeName>
        <fullName evidence="8">Histidyl-tRNA synthetase</fullName>
        <shortName evidence="8">HisRS</shortName>
    </alternativeName>
</protein>
<dbReference type="PIRSF" id="PIRSF001549">
    <property type="entry name" value="His-tRNA_synth"/>
    <property type="match status" value="1"/>
</dbReference>
<keyword evidence="5 8" id="KW-0648">Protein biosynthesis</keyword>
<dbReference type="SUPFAM" id="SSF52954">
    <property type="entry name" value="Class II aaRS ABD-related"/>
    <property type="match status" value="1"/>
</dbReference>
<sequence>MPKFQTPPGMHDILPKDEALWNRVYDTVREVAQAYDFGRIETPVLEFEELFSKGLGQTTDIVEKEMYTLRTKGGDRLALRPEGTAPVVRAYVQHGMKTWPQPVKLWYFSPMFRHERQQAGRFRQFWQFGFEILGDKDVSADVEIIRVLAVTLETLGLHHTALQINSLGCNQCRPYFKKVLGGYLRSRKEQLCANSRKRLGTSPLRVLDCKDERCQRIAMNAPEIIDHLCEECRQHFKGLLGFLDELTVPYVFNTKLVRGLDYYNRTVFEVVPEEEALGEDRALPKAQSAMVAGGRYDLLMKQFGAKDTGAIGGSGGVERIVAALSREAGAIAHPQVPIVFVAQLGEKAKHQAMLLFEDLRKAGILARASFGRDSIKSQLRVADKIGAPFVLIVGQKEALEGTALLRTMGDGTQETVAREDIVKEIRERLKKIKPRVNKS</sequence>
<dbReference type="InterPro" id="IPR041715">
    <property type="entry name" value="HisRS-like_core"/>
</dbReference>
<comment type="subunit">
    <text evidence="8">Homodimer.</text>
</comment>
<feature type="binding site" evidence="9">
    <location>
        <position position="113"/>
    </location>
    <ligand>
        <name>L-histidine</name>
        <dbReference type="ChEBI" id="CHEBI:57595"/>
    </ligand>
</feature>
<dbReference type="InterPro" id="IPR033656">
    <property type="entry name" value="HisRS_anticodon"/>
</dbReference>
<dbReference type="AlphaFoldDB" id="A0A1G2PHB3"/>
<comment type="similarity">
    <text evidence="1 8">Belongs to the class-II aminoacyl-tRNA synthetase family.</text>
</comment>
<evidence type="ECO:0000256" key="9">
    <source>
        <dbReference type="PIRSR" id="PIRSR001549-1"/>
    </source>
</evidence>